<feature type="region of interest" description="Disordered" evidence="4">
    <location>
        <begin position="475"/>
        <end position="572"/>
    </location>
</feature>
<dbReference type="InterPro" id="IPR000834">
    <property type="entry name" value="Peptidase_M14"/>
</dbReference>
<dbReference type="PROSITE" id="PS52035">
    <property type="entry name" value="PEPTIDASE_M14"/>
    <property type="match status" value="1"/>
</dbReference>
<proteinExistence type="inferred from homology"/>
<dbReference type="SUPFAM" id="SSF53187">
    <property type="entry name" value="Zn-dependent exopeptidases"/>
    <property type="match status" value="1"/>
</dbReference>
<name>A0AAD5UK97_9FUNG</name>
<feature type="compositionally biased region" description="Basic and acidic residues" evidence="4">
    <location>
        <begin position="516"/>
        <end position="527"/>
    </location>
</feature>
<feature type="active site" description="Proton donor/acceptor" evidence="3">
    <location>
        <position position="376"/>
    </location>
</feature>
<dbReference type="InterPro" id="IPR050821">
    <property type="entry name" value="Cytosolic_carboxypeptidase"/>
</dbReference>
<evidence type="ECO:0000313" key="7">
    <source>
        <dbReference type="Proteomes" id="UP001210925"/>
    </source>
</evidence>
<evidence type="ECO:0000256" key="2">
    <source>
        <dbReference type="ARBA" id="ARBA00005988"/>
    </source>
</evidence>
<comment type="similarity">
    <text evidence="2 3">Belongs to the peptidase M14 family.</text>
</comment>
<comment type="caution">
    <text evidence="6">The sequence shown here is derived from an EMBL/GenBank/DDBJ whole genome shotgun (WGS) entry which is preliminary data.</text>
</comment>
<dbReference type="Gene3D" id="2.60.40.3120">
    <property type="match status" value="1"/>
</dbReference>
<accession>A0AAD5UK97</accession>
<evidence type="ECO:0000256" key="3">
    <source>
        <dbReference type="PROSITE-ProRule" id="PRU01379"/>
    </source>
</evidence>
<evidence type="ECO:0000259" key="5">
    <source>
        <dbReference type="PROSITE" id="PS52035"/>
    </source>
</evidence>
<dbReference type="Proteomes" id="UP001210925">
    <property type="component" value="Unassembled WGS sequence"/>
</dbReference>
<dbReference type="Gene3D" id="3.40.630.10">
    <property type="entry name" value="Zn peptidases"/>
    <property type="match status" value="1"/>
</dbReference>
<organism evidence="6 7">
    <name type="scientific">Boothiomyces macroporosus</name>
    <dbReference type="NCBI Taxonomy" id="261099"/>
    <lineage>
        <taxon>Eukaryota</taxon>
        <taxon>Fungi</taxon>
        <taxon>Fungi incertae sedis</taxon>
        <taxon>Chytridiomycota</taxon>
        <taxon>Chytridiomycota incertae sedis</taxon>
        <taxon>Chytridiomycetes</taxon>
        <taxon>Rhizophydiales</taxon>
        <taxon>Terramycetaceae</taxon>
        <taxon>Boothiomyces</taxon>
    </lineage>
</organism>
<keyword evidence="6" id="KW-0378">Hydrolase</keyword>
<feature type="compositionally biased region" description="Polar residues" evidence="4">
    <location>
        <begin position="558"/>
        <end position="571"/>
    </location>
</feature>
<gene>
    <name evidence="6" type="primary">AGBL3</name>
    <name evidence="6" type="ORF">HK103_004391</name>
</gene>
<protein>
    <submittedName>
        <fullName evidence="6">Cytosolic carboxypeptidase 3</fullName>
    </submittedName>
</protein>
<keyword evidence="6" id="KW-0121">Carboxypeptidase</keyword>
<dbReference type="GO" id="GO:0004181">
    <property type="term" value="F:metallocarboxypeptidase activity"/>
    <property type="evidence" value="ECO:0007669"/>
    <property type="project" value="InterPro"/>
</dbReference>
<keyword evidence="7" id="KW-1185">Reference proteome</keyword>
<dbReference type="Pfam" id="PF00246">
    <property type="entry name" value="Peptidase_M14"/>
    <property type="match status" value="1"/>
</dbReference>
<dbReference type="PANTHER" id="PTHR12756:SF45">
    <property type="entry name" value="CYTOSOLIC CARBOXYPEPTIDASE NNA1"/>
    <property type="match status" value="1"/>
</dbReference>
<sequence length="646" mass="73530">MESEEILDQSKKEVTDTHKSRLHQIYKNELYILKEPRPLTEFQTPAGVPTWPSEFGFTLDAPDLKTDTVFIEESYAQRNPKPKRDSKSAFGKKLEPQTVYVAKIKKPKKKQQASLLENENTSVLKFESRFESGNLQEAIQTSDFSYELKLRKDLNTAGVPYRFKITNLMKPKCLYSEGMKPLLYSTVLADSIGKGWHRVGDDITYEENEDQEDGIGFIEFLLGNSKEAEYLRDNYVIKIIPMLNPDGVIVGNHRCNLNGFDLNRQWRDSPKQQIYAPEVWMVKQMILNTLKAREIALFCDMHGHNRKHGIFLYGCNNDTDPHKRYMERVFPYMLYKQCPSVFSFNRCQFQLQKKKEGTARIVMFKEFGILNSFTLEASFCGSIENEQESFHFNPNHLTLMGESIVKTLYSFFSQTISIEYTVVPLKQYQEIAKAIETKKPEFLPLPSDSEDTTSDDEELRNKVVKKKKVKVASKHIPKKTILSRPSSSAKIRKPSEPSVIVQSIESRPSTPISGRTEGKLLLEDQKPPKLPIHTLSIPDNVSVKSRPSSASNRSSVALPNNRQSPLSSLTSRKYFEPRHSSMPSIVIPVVTMVDIKAAVRSPAPAHTAINCSFPVGVTPDGNKTVRYKPGIRSKSVNDIHYQTGSK</sequence>
<dbReference type="GO" id="GO:0008270">
    <property type="term" value="F:zinc ion binding"/>
    <property type="evidence" value="ECO:0007669"/>
    <property type="project" value="InterPro"/>
</dbReference>
<comment type="cofactor">
    <cofactor evidence="1">
        <name>Zn(2+)</name>
        <dbReference type="ChEBI" id="CHEBI:29105"/>
    </cofactor>
</comment>
<feature type="compositionally biased region" description="Polar residues" evidence="4">
    <location>
        <begin position="500"/>
        <end position="513"/>
    </location>
</feature>
<keyword evidence="6" id="KW-0645">Protease</keyword>
<feature type="compositionally biased region" description="Low complexity" evidence="4">
    <location>
        <begin position="540"/>
        <end position="557"/>
    </location>
</feature>
<dbReference type="GO" id="GO:0006508">
    <property type="term" value="P:proteolysis"/>
    <property type="evidence" value="ECO:0007669"/>
    <property type="project" value="InterPro"/>
</dbReference>
<evidence type="ECO:0000313" key="6">
    <source>
        <dbReference type="EMBL" id="KAJ3257619.1"/>
    </source>
</evidence>
<dbReference type="AlphaFoldDB" id="A0AAD5UK97"/>
<reference evidence="6" key="1">
    <citation type="submission" date="2020-05" db="EMBL/GenBank/DDBJ databases">
        <title>Phylogenomic resolution of chytrid fungi.</title>
        <authorList>
            <person name="Stajich J.E."/>
            <person name="Amses K."/>
            <person name="Simmons R."/>
            <person name="Seto K."/>
            <person name="Myers J."/>
            <person name="Bonds A."/>
            <person name="Quandt C.A."/>
            <person name="Barry K."/>
            <person name="Liu P."/>
            <person name="Grigoriev I."/>
            <person name="Longcore J.E."/>
            <person name="James T.Y."/>
        </authorList>
    </citation>
    <scope>NUCLEOTIDE SEQUENCE</scope>
    <source>
        <strain evidence="6">PLAUS21</strain>
    </source>
</reference>
<feature type="domain" description="Peptidase M14" evidence="5">
    <location>
        <begin position="142"/>
        <end position="415"/>
    </location>
</feature>
<dbReference type="EMBL" id="JADGKB010000036">
    <property type="protein sequence ID" value="KAJ3257619.1"/>
    <property type="molecule type" value="Genomic_DNA"/>
</dbReference>
<evidence type="ECO:0000256" key="1">
    <source>
        <dbReference type="ARBA" id="ARBA00001947"/>
    </source>
</evidence>
<dbReference type="PANTHER" id="PTHR12756">
    <property type="entry name" value="CYTOSOLIC CARBOXYPEPTIDASE"/>
    <property type="match status" value="1"/>
</dbReference>
<evidence type="ECO:0000256" key="4">
    <source>
        <dbReference type="SAM" id="MobiDB-lite"/>
    </source>
</evidence>